<dbReference type="RefSeq" id="WP_155438616.1">
    <property type="nucleotide sequence ID" value="NZ_WNLA01000004.1"/>
</dbReference>
<gene>
    <name evidence="6" type="ORF">GM668_08985</name>
</gene>
<dbReference type="PROSITE" id="PS50931">
    <property type="entry name" value="HTH_LYSR"/>
    <property type="match status" value="1"/>
</dbReference>
<dbReference type="CDD" id="cd08422">
    <property type="entry name" value="PBP2_CrgA_like"/>
    <property type="match status" value="1"/>
</dbReference>
<dbReference type="InterPro" id="IPR005119">
    <property type="entry name" value="LysR_subst-bd"/>
</dbReference>
<keyword evidence="4" id="KW-0804">Transcription</keyword>
<sequence>MQGRTLWELKVFCAVIERHSFVTAARMLAISPSSATRTVQALETQLGMALLQRSQKRVALTAAGGVYYDYARRILDMQAEAEESLADVQDTPKGWIRFSAPEIGSRHFFPAQIARLAARFPDVQIDVLYSDALIDPIQEKLDFAIRGAFPADSDLLVYPLWEYDRILCASPDYVAQAGLPQEPEELAEHRLVQHIAPRVLKDWHFASSGRTVRQHMRAAHRVNTGNGVLELVLAGAGVGRIASWVAAPYLQSGALVRACPAYTVVSAGGQPAQMHAVYGTRSLPKRTRVFLDALRQAARQAKFRRGAG</sequence>
<dbReference type="InterPro" id="IPR000847">
    <property type="entry name" value="LysR_HTH_N"/>
</dbReference>
<dbReference type="SUPFAM" id="SSF53850">
    <property type="entry name" value="Periplasmic binding protein-like II"/>
    <property type="match status" value="1"/>
</dbReference>
<dbReference type="Gene3D" id="3.40.190.290">
    <property type="match status" value="1"/>
</dbReference>
<dbReference type="GO" id="GO:0003700">
    <property type="term" value="F:DNA-binding transcription factor activity"/>
    <property type="evidence" value="ECO:0007669"/>
    <property type="project" value="InterPro"/>
</dbReference>
<feature type="domain" description="HTH lysR-type" evidence="5">
    <location>
        <begin position="9"/>
        <end position="61"/>
    </location>
</feature>
<dbReference type="GO" id="GO:0043565">
    <property type="term" value="F:sequence-specific DNA binding"/>
    <property type="evidence" value="ECO:0007669"/>
    <property type="project" value="TreeGrafter"/>
</dbReference>
<evidence type="ECO:0000256" key="4">
    <source>
        <dbReference type="ARBA" id="ARBA00023163"/>
    </source>
</evidence>
<dbReference type="SUPFAM" id="SSF46785">
    <property type="entry name" value="Winged helix' DNA-binding domain"/>
    <property type="match status" value="1"/>
</dbReference>
<evidence type="ECO:0000256" key="1">
    <source>
        <dbReference type="ARBA" id="ARBA00009437"/>
    </source>
</evidence>
<keyword evidence="3" id="KW-0238">DNA-binding</keyword>
<name>A0A6L6PY99_9BURK</name>
<dbReference type="InterPro" id="IPR036390">
    <property type="entry name" value="WH_DNA-bd_sf"/>
</dbReference>
<keyword evidence="2" id="KW-0805">Transcription regulation</keyword>
<protein>
    <submittedName>
        <fullName evidence="6">LysR family transcriptional regulator</fullName>
    </submittedName>
</protein>
<evidence type="ECO:0000256" key="2">
    <source>
        <dbReference type="ARBA" id="ARBA00023015"/>
    </source>
</evidence>
<evidence type="ECO:0000256" key="3">
    <source>
        <dbReference type="ARBA" id="ARBA00023125"/>
    </source>
</evidence>
<proteinExistence type="inferred from homology"/>
<evidence type="ECO:0000313" key="7">
    <source>
        <dbReference type="Proteomes" id="UP000484015"/>
    </source>
</evidence>
<dbReference type="PANTHER" id="PTHR30537">
    <property type="entry name" value="HTH-TYPE TRANSCRIPTIONAL REGULATOR"/>
    <property type="match status" value="1"/>
</dbReference>
<organism evidence="6 7">
    <name type="scientific">Pseudoduganella ginsengisoli</name>
    <dbReference type="NCBI Taxonomy" id="1462440"/>
    <lineage>
        <taxon>Bacteria</taxon>
        <taxon>Pseudomonadati</taxon>
        <taxon>Pseudomonadota</taxon>
        <taxon>Betaproteobacteria</taxon>
        <taxon>Burkholderiales</taxon>
        <taxon>Oxalobacteraceae</taxon>
        <taxon>Telluria group</taxon>
        <taxon>Pseudoduganella</taxon>
    </lineage>
</organism>
<dbReference type="GO" id="GO:0006351">
    <property type="term" value="P:DNA-templated transcription"/>
    <property type="evidence" value="ECO:0007669"/>
    <property type="project" value="TreeGrafter"/>
</dbReference>
<accession>A0A6L6PY99</accession>
<dbReference type="AlphaFoldDB" id="A0A6L6PY99"/>
<dbReference type="PANTHER" id="PTHR30537:SF5">
    <property type="entry name" value="HTH-TYPE TRANSCRIPTIONAL ACTIVATOR TTDR-RELATED"/>
    <property type="match status" value="1"/>
</dbReference>
<evidence type="ECO:0000313" key="6">
    <source>
        <dbReference type="EMBL" id="MTW02226.1"/>
    </source>
</evidence>
<dbReference type="FunFam" id="1.10.10.10:FF:000001">
    <property type="entry name" value="LysR family transcriptional regulator"/>
    <property type="match status" value="1"/>
</dbReference>
<keyword evidence="7" id="KW-1185">Reference proteome</keyword>
<dbReference type="OrthoDB" id="9786526at2"/>
<dbReference type="InterPro" id="IPR036388">
    <property type="entry name" value="WH-like_DNA-bd_sf"/>
</dbReference>
<dbReference type="Gene3D" id="1.10.10.10">
    <property type="entry name" value="Winged helix-like DNA-binding domain superfamily/Winged helix DNA-binding domain"/>
    <property type="match status" value="1"/>
</dbReference>
<evidence type="ECO:0000259" key="5">
    <source>
        <dbReference type="PROSITE" id="PS50931"/>
    </source>
</evidence>
<comment type="caution">
    <text evidence="6">The sequence shown here is derived from an EMBL/GenBank/DDBJ whole genome shotgun (WGS) entry which is preliminary data.</text>
</comment>
<comment type="similarity">
    <text evidence="1">Belongs to the LysR transcriptional regulatory family.</text>
</comment>
<dbReference type="Pfam" id="PF03466">
    <property type="entry name" value="LysR_substrate"/>
    <property type="match status" value="1"/>
</dbReference>
<dbReference type="Pfam" id="PF00126">
    <property type="entry name" value="HTH_1"/>
    <property type="match status" value="1"/>
</dbReference>
<reference evidence="6 7" key="1">
    <citation type="submission" date="2019-11" db="EMBL/GenBank/DDBJ databases">
        <title>Type strains purchased from KCTC, JCM and DSMZ.</title>
        <authorList>
            <person name="Lu H."/>
        </authorList>
    </citation>
    <scope>NUCLEOTIDE SEQUENCE [LARGE SCALE GENOMIC DNA]</scope>
    <source>
        <strain evidence="6 7">KCTC 42409</strain>
    </source>
</reference>
<dbReference type="EMBL" id="WNLA01000004">
    <property type="protein sequence ID" value="MTW02226.1"/>
    <property type="molecule type" value="Genomic_DNA"/>
</dbReference>
<dbReference type="Proteomes" id="UP000484015">
    <property type="component" value="Unassembled WGS sequence"/>
</dbReference>
<dbReference type="InterPro" id="IPR058163">
    <property type="entry name" value="LysR-type_TF_proteobact-type"/>
</dbReference>